<organism evidence="1 2">
    <name type="scientific">Rattus norvegicus</name>
    <name type="common">Rat</name>
    <dbReference type="NCBI Taxonomy" id="10116"/>
    <lineage>
        <taxon>Eukaryota</taxon>
        <taxon>Metazoa</taxon>
        <taxon>Chordata</taxon>
        <taxon>Craniata</taxon>
        <taxon>Vertebrata</taxon>
        <taxon>Euteleostomi</taxon>
        <taxon>Mammalia</taxon>
        <taxon>Eutheria</taxon>
        <taxon>Euarchontoglires</taxon>
        <taxon>Glires</taxon>
        <taxon>Rodentia</taxon>
        <taxon>Myomorpha</taxon>
        <taxon>Muroidea</taxon>
        <taxon>Muridae</taxon>
        <taxon>Murinae</taxon>
        <taxon>Rattus</taxon>
    </lineage>
</organism>
<accession>A6JKM7</accession>
<dbReference type="AlphaFoldDB" id="A6JKM7"/>
<evidence type="ECO:0000313" key="2">
    <source>
        <dbReference type="Proteomes" id="UP000234681"/>
    </source>
</evidence>
<evidence type="ECO:0000313" key="1">
    <source>
        <dbReference type="EMBL" id="EDL97243.1"/>
    </source>
</evidence>
<protein>
    <submittedName>
        <fullName evidence="1">RCG60640</fullName>
    </submittedName>
</protein>
<proteinExistence type="predicted"/>
<name>A6JKM7_RAT</name>
<dbReference type="Proteomes" id="UP000234681">
    <property type="component" value="Chromosome 20"/>
</dbReference>
<gene>
    <name evidence="1" type="ORF">rCG_60640</name>
</gene>
<sequence>MDGLEIYPSNLVRKEAARTGELEQEGVLEVILMLLNAERALNINCTPQFIIAA</sequence>
<reference evidence="2" key="1">
    <citation type="submission" date="2005-09" db="EMBL/GenBank/DDBJ databases">
        <authorList>
            <person name="Mural R.J."/>
            <person name="Li P.W."/>
            <person name="Adams M.D."/>
            <person name="Amanatides P.G."/>
            <person name="Baden-Tillson H."/>
            <person name="Barnstead M."/>
            <person name="Chin S.H."/>
            <person name="Dew I."/>
            <person name="Evans C.A."/>
            <person name="Ferriera S."/>
            <person name="Flanigan M."/>
            <person name="Fosler C."/>
            <person name="Glodek A."/>
            <person name="Gu Z."/>
            <person name="Holt R.A."/>
            <person name="Jennings D."/>
            <person name="Kraft C.L."/>
            <person name="Lu F."/>
            <person name="Nguyen T."/>
            <person name="Nusskern D.R."/>
            <person name="Pfannkoch C.M."/>
            <person name="Sitter C."/>
            <person name="Sutton G.G."/>
            <person name="Venter J.C."/>
            <person name="Wang Z."/>
            <person name="Woodage T."/>
            <person name="Zheng X.H."/>
            <person name="Zhong F."/>
        </authorList>
    </citation>
    <scope>NUCLEOTIDE SEQUENCE [LARGE SCALE GENOMIC DNA]</scope>
    <source>
        <strain>BN</strain>
        <strain evidence="2">Sprague-Dawley</strain>
    </source>
</reference>
<dbReference type="EMBL" id="CH473988">
    <property type="protein sequence ID" value="EDL97243.1"/>
    <property type="molecule type" value="Genomic_DNA"/>
</dbReference>